<evidence type="ECO:0000313" key="1">
    <source>
        <dbReference type="EMBL" id="QHS87979.1"/>
    </source>
</evidence>
<reference evidence="1" key="1">
    <citation type="journal article" date="2020" name="Nature">
        <title>Giant virus diversity and host interactions through global metagenomics.</title>
        <authorList>
            <person name="Schulz F."/>
            <person name="Roux S."/>
            <person name="Paez-Espino D."/>
            <person name="Jungbluth S."/>
            <person name="Walsh D.A."/>
            <person name="Denef V.J."/>
            <person name="McMahon K.D."/>
            <person name="Konstantinidis K.T."/>
            <person name="Eloe-Fadrosh E.A."/>
            <person name="Kyrpides N.C."/>
            <person name="Woyke T."/>
        </authorList>
    </citation>
    <scope>NUCLEOTIDE SEQUENCE</scope>
    <source>
        <strain evidence="1">GVMAG-M-3300010158-13</strain>
    </source>
</reference>
<protein>
    <submittedName>
        <fullName evidence="1">Uncharacterized protein</fullName>
    </submittedName>
</protein>
<sequence length="344" mass="40806">MSEPKENIFISRDVTDSRNIKSRYGQTNYSFNGEKYFYLDDKDESNALQRNFQNVLKKDVVTYNIKLCMFKLVDECKEPFLQFLLDKKEDMMTFPGFELNTSELTNSDINLAFQEKCCEWFQKTMKEEVDSGNSSAYMQCYRGFLEEPEDVIYVLFDCTYVSVDVNAQRFWGILDEIVNEKHIFSTPMDKQIYNMIQNNEFIAYIKDKNGERINMPCCLYLCKVNEKGEYDNVYYETEEHNMKQKSAVDGKITHNTFGHFYYFTTDPIHKDSGTTRLKRFSVFIDNALYVLNINKPIEDIDFVTDDEDDFDDTHKSYKDYTCIYFFEDGLQLWCVKSLSRFVEL</sequence>
<dbReference type="AlphaFoldDB" id="A0A6C0B8V5"/>
<proteinExistence type="predicted"/>
<organism evidence="1">
    <name type="scientific">viral metagenome</name>
    <dbReference type="NCBI Taxonomy" id="1070528"/>
    <lineage>
        <taxon>unclassified sequences</taxon>
        <taxon>metagenomes</taxon>
        <taxon>organismal metagenomes</taxon>
    </lineage>
</organism>
<dbReference type="EMBL" id="MN739090">
    <property type="protein sequence ID" value="QHS87979.1"/>
    <property type="molecule type" value="Genomic_DNA"/>
</dbReference>
<accession>A0A6C0B8V5</accession>
<name>A0A6C0B8V5_9ZZZZ</name>